<evidence type="ECO:0000313" key="2">
    <source>
        <dbReference type="EMBL" id="CQR32281.1"/>
    </source>
</evidence>
<sequence>MNQQEQPKDQGKTVEANFPWMEFENDDAENK</sequence>
<evidence type="ECO:0000313" key="3">
    <source>
        <dbReference type="Proteomes" id="UP000078599"/>
    </source>
</evidence>
<organism evidence="2 3">
    <name type="scientific">Thiomonas arsenitoxydans (strain DSM 22701 / CIP 110005 / 3As)</name>
    <dbReference type="NCBI Taxonomy" id="426114"/>
    <lineage>
        <taxon>Bacteria</taxon>
        <taxon>Pseudomonadati</taxon>
        <taxon>Pseudomonadota</taxon>
        <taxon>Betaproteobacteria</taxon>
        <taxon>Burkholderiales</taxon>
        <taxon>Thiomonas</taxon>
    </lineage>
</organism>
<feature type="compositionally biased region" description="Basic and acidic residues" evidence="1">
    <location>
        <begin position="1"/>
        <end position="12"/>
    </location>
</feature>
<keyword evidence="3" id="KW-1185">Reference proteome</keyword>
<name>A0ABP1Z2A8_THIA3</name>
<dbReference type="EMBL" id="CTRI01000012">
    <property type="protein sequence ID" value="CQR32281.1"/>
    <property type="molecule type" value="Genomic_DNA"/>
</dbReference>
<feature type="region of interest" description="Disordered" evidence="1">
    <location>
        <begin position="1"/>
        <end position="31"/>
    </location>
</feature>
<gene>
    <name evidence="2" type="ORF">THICB1_20120</name>
</gene>
<dbReference type="Proteomes" id="UP000078599">
    <property type="component" value="Unassembled WGS sequence"/>
</dbReference>
<proteinExistence type="predicted"/>
<evidence type="ECO:0000256" key="1">
    <source>
        <dbReference type="SAM" id="MobiDB-lite"/>
    </source>
</evidence>
<comment type="caution">
    <text evidence="2">The sequence shown here is derived from an EMBL/GenBank/DDBJ whole genome shotgun (WGS) entry which is preliminary data.</text>
</comment>
<protein>
    <submittedName>
        <fullName evidence="2">Uncharacterized protein</fullName>
    </submittedName>
</protein>
<accession>A0ABP1Z2A8</accession>
<reference evidence="2 3" key="1">
    <citation type="submission" date="2015-03" db="EMBL/GenBank/DDBJ databases">
        <authorList>
            <person name="Regsiter A."/>
            <person name="william w."/>
        </authorList>
    </citation>
    <scope>NUCLEOTIDE SEQUENCE [LARGE SCALE GENOMIC DNA]</scope>
    <source>
        <strain evidence="2 3">CB1</strain>
    </source>
</reference>